<name>A0A9W9QZT6_PENBR</name>
<evidence type="ECO:0000313" key="3">
    <source>
        <dbReference type="EMBL" id="KAJ5351065.1"/>
    </source>
</evidence>
<dbReference type="InterPro" id="IPR036397">
    <property type="entry name" value="RNaseH_sf"/>
</dbReference>
<dbReference type="AlphaFoldDB" id="A0A9W9QZT6"/>
<dbReference type="InterPro" id="IPR032473">
    <property type="entry name" value="Argonaute_Mid_dom"/>
</dbReference>
<accession>A0A9W9QZT6</accession>
<dbReference type="SMART" id="SM00950">
    <property type="entry name" value="Piwi"/>
    <property type="match status" value="1"/>
</dbReference>
<dbReference type="Gene3D" id="3.40.50.2300">
    <property type="match status" value="1"/>
</dbReference>
<gene>
    <name evidence="3" type="ORF">N7452_000039</name>
</gene>
<feature type="compositionally biased region" description="Basic and acidic residues" evidence="1">
    <location>
        <begin position="76"/>
        <end position="102"/>
    </location>
</feature>
<dbReference type="SMART" id="SM01163">
    <property type="entry name" value="DUF1785"/>
    <property type="match status" value="1"/>
</dbReference>
<dbReference type="Pfam" id="PF08699">
    <property type="entry name" value="ArgoL1"/>
    <property type="match status" value="1"/>
</dbReference>
<dbReference type="PANTHER" id="PTHR22891">
    <property type="entry name" value="EUKARYOTIC TRANSLATION INITIATION FACTOR 2C"/>
    <property type="match status" value="1"/>
</dbReference>
<dbReference type="InterPro" id="IPR003100">
    <property type="entry name" value="PAZ_dom"/>
</dbReference>
<dbReference type="CDD" id="cd04657">
    <property type="entry name" value="Piwi_ago-like"/>
    <property type="match status" value="1"/>
</dbReference>
<evidence type="ECO:0000259" key="2">
    <source>
        <dbReference type="PROSITE" id="PS50822"/>
    </source>
</evidence>
<dbReference type="SUPFAM" id="SSF101690">
    <property type="entry name" value="PAZ domain"/>
    <property type="match status" value="1"/>
</dbReference>
<dbReference type="Pfam" id="PF02170">
    <property type="entry name" value="PAZ"/>
    <property type="match status" value="1"/>
</dbReference>
<feature type="region of interest" description="Disordered" evidence="1">
    <location>
        <begin position="1049"/>
        <end position="1069"/>
    </location>
</feature>
<sequence length="1093" mass="124180">MAPPKPRPLSPEEQERRSHHESHSSASKPKPAATPSSTSKASSKKPTSTQSPRHSTTSRELPLRGSLPPKPLNPREVQDLREHKARLERDAKRKRTAEETAWMRRAGIDPATGEKVKPKSTGSSSSDSPIRRVESPEPYPAHWTEEEKLNHERLLKEGVRAAVHEPHRLDKDKIVRHEDYVTIAWDGCKNLDIPWHRFKINDPTAASTTGKIQKRVGYNTSGKEVEMMLNAYPITAFPEKSVYQYEINVLHGSQNETDRRVLRKCWNSETRKARIPDGIWDGGRICWSLEKFEKWNEEIIFKGDMARELKTLATVAEFKKNPSLRMSVIPKRRVNLTIIQAWLGGRQDLDLAVIEALSFLDHLLREWPTKQFAAIKRAFFFDKLDEDQELKHEFYKPLANMGASVYRGIYQAIRPTPGGLVLNVDVAHCVFFSRISLMGYMMSANNFSDKQTLVSRLMPERDRHGGPKESKWFAQVNKKIQGLRVAPNYEGCPFKMKSFIIKGMLLATPKEYHIDYMDKASGKSTRMNLQEYFTKRYNVRLEFPNMLLVEMTKSDVLYPAEFLVIKSLQRYRYKLSDVEAAQMIQWCATRPQKRLENARQAKEMLRHKDDPILKAYGMKISEKMIRTKARLLPSPEIQFGGNRKHNPGHLGTWDLRGKKFFKGNEKALSRWGVGFFAGHRKSINHDQAIQWTEQFVKIYKAMGGDIHERPVVKPLNEDIGSSVKKLYDEVASRGNGEPQLLIFIVPDKDSWVYLRIKRSADCRYGAPSQVLQAAHCIANKPQYHANVLMKVNAKLGGITARAVPKTKGSGLRPGSMIIGADVTHPMMGVWTPSLAAMSVSANSTATRYMGGCETNGDRVEIIREQVAEFILRPMVAEWKATVGEGKAPEYVYYFRDGVSASEYRRVLTEEVPSIRNAIAHACSAPTWKGKMCVVVANKRHNLRAFPDSKNRLVSDPNGAPLPGTLIDKDVTSPHDWDFLLYSHIALQGTPRPVHYHVLMDEIGLKPNDLENMINDHCYQYIRSTTSVSVHPAIYYAHLISVRARHHEDVPITSGPQSGPEVKTTNPKPTEARAKRLLPIEGTSNRLALGMWYI</sequence>
<dbReference type="Pfam" id="PF16486">
    <property type="entry name" value="ArgoN"/>
    <property type="match status" value="1"/>
</dbReference>
<dbReference type="Proteomes" id="UP001147695">
    <property type="component" value="Unassembled WGS sequence"/>
</dbReference>
<organism evidence="3 4">
    <name type="scientific">Penicillium brevicompactum</name>
    <dbReference type="NCBI Taxonomy" id="5074"/>
    <lineage>
        <taxon>Eukaryota</taxon>
        <taxon>Fungi</taxon>
        <taxon>Dikarya</taxon>
        <taxon>Ascomycota</taxon>
        <taxon>Pezizomycotina</taxon>
        <taxon>Eurotiomycetes</taxon>
        <taxon>Eurotiomycetidae</taxon>
        <taxon>Eurotiales</taxon>
        <taxon>Aspergillaceae</taxon>
        <taxon>Penicillium</taxon>
    </lineage>
</organism>
<dbReference type="Gene3D" id="2.170.260.10">
    <property type="entry name" value="paz domain"/>
    <property type="match status" value="1"/>
</dbReference>
<dbReference type="Pfam" id="PF16487">
    <property type="entry name" value="ArgoMid"/>
    <property type="match status" value="1"/>
</dbReference>
<reference evidence="3" key="2">
    <citation type="journal article" date="2023" name="IMA Fungus">
        <title>Comparative genomic study of the Penicillium genus elucidates a diverse pangenome and 15 lateral gene transfer events.</title>
        <authorList>
            <person name="Petersen C."/>
            <person name="Sorensen T."/>
            <person name="Nielsen M.R."/>
            <person name="Sondergaard T.E."/>
            <person name="Sorensen J.L."/>
            <person name="Fitzpatrick D.A."/>
            <person name="Frisvad J.C."/>
            <person name="Nielsen K.L."/>
        </authorList>
    </citation>
    <scope>NUCLEOTIDE SEQUENCE</scope>
    <source>
        <strain evidence="3">IBT 35673</strain>
    </source>
</reference>
<dbReference type="Gene3D" id="3.30.420.10">
    <property type="entry name" value="Ribonuclease H-like superfamily/Ribonuclease H"/>
    <property type="match status" value="1"/>
</dbReference>
<dbReference type="InterPro" id="IPR003165">
    <property type="entry name" value="Piwi"/>
</dbReference>
<dbReference type="PROSITE" id="PS50822">
    <property type="entry name" value="PIWI"/>
    <property type="match status" value="1"/>
</dbReference>
<reference evidence="3" key="1">
    <citation type="submission" date="2022-12" db="EMBL/GenBank/DDBJ databases">
        <authorList>
            <person name="Petersen C."/>
        </authorList>
    </citation>
    <scope>NUCLEOTIDE SEQUENCE</scope>
    <source>
        <strain evidence="3">IBT 35673</strain>
    </source>
</reference>
<dbReference type="Pfam" id="PF16488">
    <property type="entry name" value="ArgoL2"/>
    <property type="match status" value="1"/>
</dbReference>
<dbReference type="InterPro" id="IPR032474">
    <property type="entry name" value="Argonaute_N"/>
</dbReference>
<dbReference type="InterPro" id="IPR014811">
    <property type="entry name" value="ArgoL1"/>
</dbReference>
<dbReference type="EMBL" id="JAPZBQ010000001">
    <property type="protein sequence ID" value="KAJ5351065.1"/>
    <property type="molecule type" value="Genomic_DNA"/>
</dbReference>
<proteinExistence type="predicted"/>
<feature type="compositionally biased region" description="Low complexity" evidence="1">
    <location>
        <begin position="24"/>
        <end position="53"/>
    </location>
</feature>
<feature type="domain" description="Piwi" evidence="2">
    <location>
        <begin position="740"/>
        <end position="1048"/>
    </location>
</feature>
<dbReference type="GO" id="GO:0003723">
    <property type="term" value="F:RNA binding"/>
    <property type="evidence" value="ECO:0007669"/>
    <property type="project" value="InterPro"/>
</dbReference>
<dbReference type="Pfam" id="PF02171">
    <property type="entry name" value="Piwi"/>
    <property type="match status" value="1"/>
</dbReference>
<evidence type="ECO:0000313" key="4">
    <source>
        <dbReference type="Proteomes" id="UP001147695"/>
    </source>
</evidence>
<feature type="compositionally biased region" description="Basic and acidic residues" evidence="1">
    <location>
        <begin position="13"/>
        <end position="23"/>
    </location>
</feature>
<evidence type="ECO:0000256" key="1">
    <source>
        <dbReference type="SAM" id="MobiDB-lite"/>
    </source>
</evidence>
<dbReference type="InterPro" id="IPR032472">
    <property type="entry name" value="ArgoL2"/>
</dbReference>
<dbReference type="InterPro" id="IPR045246">
    <property type="entry name" value="Piwi_ago-like"/>
</dbReference>
<dbReference type="InterPro" id="IPR012337">
    <property type="entry name" value="RNaseH-like_sf"/>
</dbReference>
<feature type="region of interest" description="Disordered" evidence="1">
    <location>
        <begin position="1"/>
        <end position="146"/>
    </location>
</feature>
<dbReference type="InterPro" id="IPR036085">
    <property type="entry name" value="PAZ_dom_sf"/>
</dbReference>
<protein>
    <recommendedName>
        <fullName evidence="2">Piwi domain-containing protein</fullName>
    </recommendedName>
</protein>
<comment type="caution">
    <text evidence="3">The sequence shown here is derived from an EMBL/GenBank/DDBJ whole genome shotgun (WGS) entry which is preliminary data.</text>
</comment>
<dbReference type="SUPFAM" id="SSF53098">
    <property type="entry name" value="Ribonuclease H-like"/>
    <property type="match status" value="1"/>
</dbReference>
<dbReference type="CDD" id="cd02846">
    <property type="entry name" value="PAZ_argonaute_like"/>
    <property type="match status" value="1"/>
</dbReference>